<accession>A0A926NGT4</accession>
<reference evidence="4" key="1">
    <citation type="submission" date="2020-09" db="EMBL/GenBank/DDBJ databases">
        <title>A novel bacterium of genus Hazenella, isolated from South China Sea.</title>
        <authorList>
            <person name="Huang H."/>
            <person name="Mo K."/>
            <person name="Hu Y."/>
        </authorList>
    </citation>
    <scope>NUCLEOTIDE SEQUENCE</scope>
    <source>
        <strain evidence="4">IB182357</strain>
    </source>
</reference>
<keyword evidence="1" id="KW-0805">Transcription regulation</keyword>
<keyword evidence="2" id="KW-0804">Transcription</keyword>
<dbReference type="InterPro" id="IPR036390">
    <property type="entry name" value="WH_DNA-bd_sf"/>
</dbReference>
<evidence type="ECO:0000256" key="2">
    <source>
        <dbReference type="ARBA" id="ARBA00023163"/>
    </source>
</evidence>
<gene>
    <name evidence="4" type="ORF">IC620_13245</name>
</gene>
<feature type="domain" description="HTH deoR-type" evidence="3">
    <location>
        <begin position="3"/>
        <end position="62"/>
    </location>
</feature>
<evidence type="ECO:0000313" key="5">
    <source>
        <dbReference type="Proteomes" id="UP000661691"/>
    </source>
</evidence>
<dbReference type="PROSITE" id="PS52050">
    <property type="entry name" value="WYL"/>
    <property type="match status" value="1"/>
</dbReference>
<dbReference type="PANTHER" id="PTHR34580">
    <property type="match status" value="1"/>
</dbReference>
<dbReference type="InterPro" id="IPR036388">
    <property type="entry name" value="WH-like_DNA-bd_sf"/>
</dbReference>
<dbReference type="PROSITE" id="PS51000">
    <property type="entry name" value="HTH_DEOR_2"/>
    <property type="match status" value="1"/>
</dbReference>
<evidence type="ECO:0000313" key="4">
    <source>
        <dbReference type="EMBL" id="MBD1373314.1"/>
    </source>
</evidence>
<dbReference type="InterPro" id="IPR026881">
    <property type="entry name" value="WYL_dom"/>
</dbReference>
<dbReference type="EMBL" id="JACXAH010000022">
    <property type="protein sequence ID" value="MBD1373314.1"/>
    <property type="molecule type" value="Genomic_DNA"/>
</dbReference>
<keyword evidence="5" id="KW-1185">Reference proteome</keyword>
<proteinExistence type="predicted"/>
<protein>
    <submittedName>
        <fullName evidence="4">YafY family transcriptional regulator</fullName>
    </submittedName>
</protein>
<dbReference type="Proteomes" id="UP000661691">
    <property type="component" value="Unassembled WGS sequence"/>
</dbReference>
<dbReference type="GO" id="GO:0003700">
    <property type="term" value="F:DNA-binding transcription factor activity"/>
    <property type="evidence" value="ECO:0007669"/>
    <property type="project" value="InterPro"/>
</dbReference>
<dbReference type="InterPro" id="IPR001034">
    <property type="entry name" value="DeoR_HTH"/>
</dbReference>
<comment type="caution">
    <text evidence="4">The sequence shown here is derived from an EMBL/GenBank/DDBJ whole genome shotgun (WGS) entry which is preliminary data.</text>
</comment>
<evidence type="ECO:0000259" key="3">
    <source>
        <dbReference type="PROSITE" id="PS51000"/>
    </source>
</evidence>
<dbReference type="PANTHER" id="PTHR34580:SF9">
    <property type="entry name" value="SLL5097 PROTEIN"/>
    <property type="match status" value="1"/>
</dbReference>
<dbReference type="Gene3D" id="1.10.10.10">
    <property type="entry name" value="Winged helix-like DNA-binding domain superfamily/Winged helix DNA-binding domain"/>
    <property type="match status" value="1"/>
</dbReference>
<organism evidence="4 5">
    <name type="scientific">Polycladospora coralii</name>
    <dbReference type="NCBI Taxonomy" id="2771432"/>
    <lineage>
        <taxon>Bacteria</taxon>
        <taxon>Bacillati</taxon>
        <taxon>Bacillota</taxon>
        <taxon>Bacilli</taxon>
        <taxon>Bacillales</taxon>
        <taxon>Thermoactinomycetaceae</taxon>
        <taxon>Polycladospora</taxon>
    </lineage>
</organism>
<dbReference type="InterPro" id="IPR051534">
    <property type="entry name" value="CBASS_pafABC_assoc_protein"/>
</dbReference>
<dbReference type="Pfam" id="PF08279">
    <property type="entry name" value="HTH_11"/>
    <property type="match status" value="1"/>
</dbReference>
<dbReference type="InterPro" id="IPR013196">
    <property type="entry name" value="HTH_11"/>
</dbReference>
<dbReference type="SMART" id="SM00420">
    <property type="entry name" value="HTH_DEOR"/>
    <property type="match status" value="1"/>
</dbReference>
<dbReference type="RefSeq" id="WP_191142438.1">
    <property type="nucleotide sequence ID" value="NZ_JACXAH010000022.1"/>
</dbReference>
<name>A0A926NGT4_9BACL</name>
<evidence type="ECO:0000256" key="1">
    <source>
        <dbReference type="ARBA" id="ARBA00023015"/>
    </source>
</evidence>
<dbReference type="Pfam" id="PF13280">
    <property type="entry name" value="WYL"/>
    <property type="match status" value="1"/>
</dbReference>
<sequence>MKKSERINQMLRFINQKQMFTLKNLMDEFQISKRTALRDIASLEELGVPLFVEYGRYGGYRLVKSMTLPPISFTSQEVFALYFAMQALQSFVSSPFQISFHSIHEKFLEWASPKQREKIENLQNRVAFYHAEQTNECIYLEELLLAAVQSKSLKIHYHTPKQMKVRCIKPISIYAMKGNWYCQAYDLDKNAYRVFRCDRITSLEVVDHEYTIDLSNVNIHNAHSLWKPTEQAIRFKCSITDTGLEKFKQQQFPSMKVIKEDGKMYLTGTYIPTELDFIISYLASFGKSIAIIDPPLLKEQLREYYLDLINHL</sequence>
<dbReference type="AlphaFoldDB" id="A0A926NGT4"/>
<dbReference type="SUPFAM" id="SSF46785">
    <property type="entry name" value="Winged helix' DNA-binding domain"/>
    <property type="match status" value="1"/>
</dbReference>